<dbReference type="Pfam" id="PF20355">
    <property type="entry name" value="DUF6650"/>
    <property type="match status" value="1"/>
</dbReference>
<proteinExistence type="predicted"/>
<dbReference type="AlphaFoldDB" id="A0A5E7RG38"/>
<organism evidence="1 2">
    <name type="scientific">Pseudomonas fluorescens</name>
    <dbReference type="NCBI Taxonomy" id="294"/>
    <lineage>
        <taxon>Bacteria</taxon>
        <taxon>Pseudomonadati</taxon>
        <taxon>Pseudomonadota</taxon>
        <taxon>Gammaproteobacteria</taxon>
        <taxon>Pseudomonadales</taxon>
        <taxon>Pseudomonadaceae</taxon>
        <taxon>Pseudomonas</taxon>
    </lineage>
</organism>
<name>A0A5E7RG38_PSEFL</name>
<accession>A0A5E7RG38</accession>
<gene>
    <name evidence="1" type="ORF">PS922_01079</name>
</gene>
<dbReference type="EMBL" id="CABVJB010000002">
    <property type="protein sequence ID" value="VVP73491.1"/>
    <property type="molecule type" value="Genomic_DNA"/>
</dbReference>
<dbReference type="Proteomes" id="UP000325565">
    <property type="component" value="Unassembled WGS sequence"/>
</dbReference>
<sequence>MKRTFQWLRENLNGISTPVFGVSWQPSKSEREVIRKLLIFLEDRRALHIDESGNPSRATAHQGHPEWLSESVLQIRKETNSALQALEFPPHIASVLMSIQTACRELLDSTPKLTYRADSSLGVSVTNLRPWQMSIATAVAHLAMAYDLDLHENLSRLVDANLQKIIAQSVIAEGD</sequence>
<dbReference type="InterPro" id="IPR046592">
    <property type="entry name" value="DUF6650"/>
</dbReference>
<evidence type="ECO:0000313" key="2">
    <source>
        <dbReference type="Proteomes" id="UP000325565"/>
    </source>
</evidence>
<evidence type="ECO:0000313" key="1">
    <source>
        <dbReference type="EMBL" id="VVP73491.1"/>
    </source>
</evidence>
<protein>
    <submittedName>
        <fullName evidence="1">Uncharacterized protein</fullName>
    </submittedName>
</protein>
<reference evidence="1 2" key="1">
    <citation type="submission" date="2019-09" db="EMBL/GenBank/DDBJ databases">
        <authorList>
            <person name="Chandra G."/>
            <person name="Truman W A."/>
        </authorList>
    </citation>
    <scope>NUCLEOTIDE SEQUENCE [LARGE SCALE GENOMIC DNA]</scope>
    <source>
        <strain evidence="1">PS922</strain>
    </source>
</reference>
<dbReference type="RefSeq" id="WP_154863068.1">
    <property type="nucleotide sequence ID" value="NZ_CABVJB010000002.1"/>
</dbReference>